<dbReference type="Gene3D" id="3.20.20.100">
    <property type="entry name" value="NADP-dependent oxidoreductase domain"/>
    <property type="match status" value="1"/>
</dbReference>
<dbReference type="InterPro" id="IPR036812">
    <property type="entry name" value="NAD(P)_OxRdtase_dom_sf"/>
</dbReference>
<evidence type="ECO:0000256" key="2">
    <source>
        <dbReference type="ARBA" id="ARBA00022857"/>
    </source>
</evidence>
<protein>
    <submittedName>
        <fullName evidence="9">Aldo/keto reductase</fullName>
    </submittedName>
</protein>
<evidence type="ECO:0000313" key="9">
    <source>
        <dbReference type="EMBL" id="QPE04525.1"/>
    </source>
</evidence>
<dbReference type="PROSITE" id="PS00798">
    <property type="entry name" value="ALDOKETO_REDUCTASE_1"/>
    <property type="match status" value="1"/>
</dbReference>
<feature type="binding site" evidence="5">
    <location>
        <position position="110"/>
    </location>
    <ligand>
        <name>substrate</name>
    </ligand>
</feature>
<feature type="region of interest" description="Disordered" evidence="7">
    <location>
        <begin position="260"/>
        <end position="279"/>
    </location>
</feature>
<feature type="active site" description="Proton donor" evidence="4">
    <location>
        <position position="52"/>
    </location>
</feature>
<evidence type="ECO:0000259" key="8">
    <source>
        <dbReference type="Pfam" id="PF00248"/>
    </source>
</evidence>
<feature type="site" description="Lowers pKa of active site Tyr" evidence="6">
    <location>
        <position position="77"/>
    </location>
</feature>
<name>A0A7S8MXR6_9MICO</name>
<evidence type="ECO:0000256" key="1">
    <source>
        <dbReference type="ARBA" id="ARBA00007905"/>
    </source>
</evidence>
<accession>A0A7S8MXR6</accession>
<dbReference type="RefSeq" id="WP_005050739.1">
    <property type="nucleotide sequence ID" value="NZ_CP064760.1"/>
</dbReference>
<dbReference type="KEGG" id="msf:IT882_15590"/>
<dbReference type="AlphaFoldDB" id="A0A7S8MXR6"/>
<evidence type="ECO:0000256" key="5">
    <source>
        <dbReference type="PIRSR" id="PIRSR000097-2"/>
    </source>
</evidence>
<feature type="domain" description="NADP-dependent oxidoreductase" evidence="8">
    <location>
        <begin position="18"/>
        <end position="262"/>
    </location>
</feature>
<evidence type="ECO:0000256" key="3">
    <source>
        <dbReference type="ARBA" id="ARBA00023002"/>
    </source>
</evidence>
<evidence type="ECO:0000313" key="10">
    <source>
        <dbReference type="Proteomes" id="UP000594480"/>
    </source>
</evidence>
<gene>
    <name evidence="9" type="ORF">IT882_15590</name>
</gene>
<dbReference type="PANTHER" id="PTHR43827">
    <property type="entry name" value="2,5-DIKETO-D-GLUCONIC ACID REDUCTASE"/>
    <property type="match status" value="1"/>
</dbReference>
<sequence length="279" mass="30860">MRADDTTLPLLHGHRIPRIGVGTWPLTGDECATMVEKAVGYGYRLFDTAYKYANEEAVGAGLRASGIPRDEVFITSKFNKEDHSVEGVQRAYDRSLKTLRVDYLDLFLIHWPVPALDRYVEAWKGLVRLLEEGRVKAIGVSNFKSHHLQRVVDATGVVPDVDQIQLSVDIARVEQRSFQRAHGILTEAWSPLGRGGALLSDPAVTAIASKYDKSPAQVLLRWHIEEGIVPVPRAGDEKHLAQNIDVFDFTLSSEDMATLSGLDQGEEAARDPDDPANGH</sequence>
<dbReference type="GO" id="GO:0016616">
    <property type="term" value="F:oxidoreductase activity, acting on the CH-OH group of donors, NAD or NADP as acceptor"/>
    <property type="evidence" value="ECO:0007669"/>
    <property type="project" value="UniProtKB-ARBA"/>
</dbReference>
<evidence type="ECO:0000256" key="7">
    <source>
        <dbReference type="SAM" id="MobiDB-lite"/>
    </source>
</evidence>
<dbReference type="PIRSF" id="PIRSF000097">
    <property type="entry name" value="AKR"/>
    <property type="match status" value="1"/>
</dbReference>
<keyword evidence="2" id="KW-0521">NADP</keyword>
<dbReference type="PANTHER" id="PTHR43827:SF3">
    <property type="entry name" value="NADP-DEPENDENT OXIDOREDUCTASE DOMAIN-CONTAINING PROTEIN"/>
    <property type="match status" value="1"/>
</dbReference>
<dbReference type="EMBL" id="CP064760">
    <property type="protein sequence ID" value="QPE04525.1"/>
    <property type="molecule type" value="Genomic_DNA"/>
</dbReference>
<reference evidence="9 10" key="1">
    <citation type="submission" date="2020-11" db="EMBL/GenBank/DDBJ databases">
        <title>Amino acid is mineralized and recycled by bacteria in oceanic microbiome.</title>
        <authorList>
            <person name="Zheng L.Y."/>
        </authorList>
    </citation>
    <scope>NUCLEOTIDE SEQUENCE [LARGE SCALE GENOMIC DNA]</scope>
    <source>
        <strain evidence="9 10">A32-1</strain>
    </source>
</reference>
<dbReference type="InterPro" id="IPR018170">
    <property type="entry name" value="Aldo/ket_reductase_CS"/>
</dbReference>
<dbReference type="InterPro" id="IPR023210">
    <property type="entry name" value="NADP_OxRdtase_dom"/>
</dbReference>
<keyword evidence="3" id="KW-0560">Oxidoreductase</keyword>
<dbReference type="InterPro" id="IPR020471">
    <property type="entry name" value="AKR"/>
</dbReference>
<dbReference type="Pfam" id="PF00248">
    <property type="entry name" value="Aldo_ket_red"/>
    <property type="match status" value="1"/>
</dbReference>
<dbReference type="PRINTS" id="PR00069">
    <property type="entry name" value="ALDKETRDTASE"/>
</dbReference>
<evidence type="ECO:0000256" key="4">
    <source>
        <dbReference type="PIRSR" id="PIRSR000097-1"/>
    </source>
</evidence>
<proteinExistence type="inferred from homology"/>
<comment type="similarity">
    <text evidence="1">Belongs to the aldo/keto reductase family.</text>
</comment>
<dbReference type="Proteomes" id="UP000594480">
    <property type="component" value="Chromosome"/>
</dbReference>
<evidence type="ECO:0000256" key="6">
    <source>
        <dbReference type="PIRSR" id="PIRSR000097-3"/>
    </source>
</evidence>
<organism evidence="9 10">
    <name type="scientific">Microbacterium schleiferi</name>
    <dbReference type="NCBI Taxonomy" id="69362"/>
    <lineage>
        <taxon>Bacteria</taxon>
        <taxon>Bacillati</taxon>
        <taxon>Actinomycetota</taxon>
        <taxon>Actinomycetes</taxon>
        <taxon>Micrococcales</taxon>
        <taxon>Microbacteriaceae</taxon>
        <taxon>Microbacterium</taxon>
    </lineage>
</organism>
<dbReference type="FunFam" id="3.20.20.100:FF:000015">
    <property type="entry name" value="Oxidoreductase, aldo/keto reductase family"/>
    <property type="match status" value="1"/>
</dbReference>
<dbReference type="SUPFAM" id="SSF51430">
    <property type="entry name" value="NAD(P)-linked oxidoreductase"/>
    <property type="match status" value="1"/>
</dbReference>
<dbReference type="PROSITE" id="PS00062">
    <property type="entry name" value="ALDOKETO_REDUCTASE_2"/>
    <property type="match status" value="1"/>
</dbReference>
<keyword evidence="10" id="KW-1185">Reference proteome</keyword>